<dbReference type="GO" id="GO:0003677">
    <property type="term" value="F:DNA binding"/>
    <property type="evidence" value="ECO:0007669"/>
    <property type="project" value="InterPro"/>
</dbReference>
<accession>A0A7C3KHF0</accession>
<dbReference type="PANTHER" id="PTHR33252:SF2">
    <property type="entry name" value="TRANSPOSASE IS4-LIKE DOMAIN-CONTAINING PROTEIN"/>
    <property type="match status" value="1"/>
</dbReference>
<reference evidence="3" key="1">
    <citation type="journal article" date="2020" name="mSystems">
        <title>Genome- and Community-Level Interaction Insights into Carbon Utilization and Element Cycling Functions of Hydrothermarchaeota in Hydrothermal Sediment.</title>
        <authorList>
            <person name="Zhou Z."/>
            <person name="Liu Y."/>
            <person name="Xu W."/>
            <person name="Pan J."/>
            <person name="Luo Z.H."/>
            <person name="Li M."/>
        </authorList>
    </citation>
    <scope>NUCLEOTIDE SEQUENCE [LARGE SCALE GENOMIC DNA]</scope>
    <source>
        <strain evidence="3">SpSt-418</strain>
    </source>
</reference>
<dbReference type="GO" id="GO:0006313">
    <property type="term" value="P:DNA transposition"/>
    <property type="evidence" value="ECO:0007669"/>
    <property type="project" value="InterPro"/>
</dbReference>
<dbReference type="PANTHER" id="PTHR33252">
    <property type="entry name" value="THIRD ORF IN TRANSPOSON ISC1160"/>
    <property type="match status" value="1"/>
</dbReference>
<gene>
    <name evidence="3" type="ORF">ENR64_22805</name>
</gene>
<keyword evidence="1" id="KW-1133">Transmembrane helix</keyword>
<sequence length="316" mass="36070">MTTYPSSSLSPTPALSDEATLEAALDCLLEHVPLELESTYFGDLHLIPYYGKPTEAEAPYIYRSQAKAGTTTFFAYATVYVICRNKRVTLGIHAVHRQETLVATMTYVLAMLSPLHVRVKQLYLDRGFYSVPVIRWLQALNLPFLMPAVIRGKTGVTRQLLVGRTSYATCYTLSSPLYGTVSCQMRVVCTDYKGFKGKHGIQYSLYVVHRVKVALHQLHHHYKERFGIETSCRMKNHCRIRTTTKNPVTRLLFVTLAFILVNLWVYLLWHFVSQTQRGGRVVYRALFSLKTMLEFLCHAVERHFPPITAIYLPAPS</sequence>
<evidence type="ECO:0000313" key="3">
    <source>
        <dbReference type="EMBL" id="HFN00524.1"/>
    </source>
</evidence>
<comment type="caution">
    <text evidence="3">The sequence shown here is derived from an EMBL/GenBank/DDBJ whole genome shotgun (WGS) entry which is preliminary data.</text>
</comment>
<keyword evidence="1" id="KW-0472">Membrane</keyword>
<dbReference type="Pfam" id="PF01609">
    <property type="entry name" value="DDE_Tnp_1"/>
    <property type="match status" value="1"/>
</dbReference>
<dbReference type="AlphaFoldDB" id="A0A7C3KHF0"/>
<dbReference type="GO" id="GO:0004803">
    <property type="term" value="F:transposase activity"/>
    <property type="evidence" value="ECO:0007669"/>
    <property type="project" value="InterPro"/>
</dbReference>
<organism evidence="3">
    <name type="scientific">Oscillatoriales cyanobacterium SpSt-418</name>
    <dbReference type="NCBI Taxonomy" id="2282169"/>
    <lineage>
        <taxon>Bacteria</taxon>
        <taxon>Bacillati</taxon>
        <taxon>Cyanobacteriota</taxon>
        <taxon>Cyanophyceae</taxon>
        <taxon>Oscillatoriophycideae</taxon>
        <taxon>Oscillatoriales</taxon>
    </lineage>
</organism>
<feature type="domain" description="Transposase IS4-like" evidence="2">
    <location>
        <begin position="72"/>
        <end position="263"/>
    </location>
</feature>
<evidence type="ECO:0000259" key="2">
    <source>
        <dbReference type="Pfam" id="PF01609"/>
    </source>
</evidence>
<protein>
    <submittedName>
        <fullName evidence="3">ISH3 family transposase</fullName>
    </submittedName>
</protein>
<evidence type="ECO:0000256" key="1">
    <source>
        <dbReference type="SAM" id="Phobius"/>
    </source>
</evidence>
<name>A0A7C3KHF0_9CYAN</name>
<keyword evidence="1" id="KW-0812">Transmembrane</keyword>
<proteinExistence type="predicted"/>
<dbReference type="InterPro" id="IPR002559">
    <property type="entry name" value="Transposase_11"/>
</dbReference>
<feature type="transmembrane region" description="Helical" evidence="1">
    <location>
        <begin position="251"/>
        <end position="272"/>
    </location>
</feature>
<dbReference type="EMBL" id="DSRU01000327">
    <property type="protein sequence ID" value="HFN00524.1"/>
    <property type="molecule type" value="Genomic_DNA"/>
</dbReference>